<keyword evidence="1" id="KW-0645">Protease</keyword>
<dbReference type="RefSeq" id="WP_119016802.1">
    <property type="nucleotide sequence ID" value="NZ_QXEV01000028.1"/>
</dbReference>
<keyword evidence="2" id="KW-1185">Reference proteome</keyword>
<proteinExistence type="predicted"/>
<dbReference type="SUPFAM" id="SSF55486">
    <property type="entry name" value="Metalloproteases ('zincins'), catalytic domain"/>
    <property type="match status" value="1"/>
</dbReference>
<dbReference type="PANTHER" id="PTHR41775">
    <property type="entry name" value="SECRETED PROTEIN-RELATED"/>
    <property type="match status" value="1"/>
</dbReference>
<dbReference type="OrthoDB" id="9813478at2"/>
<accession>A0A397QV71</accession>
<name>A0A397QV71_9MOLU</name>
<keyword evidence="1" id="KW-0378">Hydrolase</keyword>
<dbReference type="PANTHER" id="PTHR41775:SF1">
    <property type="entry name" value="PEPTIDASE M6-LIKE DOMAIN-CONTAINING PROTEIN"/>
    <property type="match status" value="1"/>
</dbReference>
<evidence type="ECO:0000313" key="1">
    <source>
        <dbReference type="EMBL" id="RIA64942.1"/>
    </source>
</evidence>
<evidence type="ECO:0000313" key="2">
    <source>
        <dbReference type="Proteomes" id="UP000266506"/>
    </source>
</evidence>
<sequence>MRYKKIIFSILSFLFLLSLSSCFLGISLDNLNDFSKNEKKRMEEYYGIVLPYCTGYSYKINDTYNEDFQFEYKVSNIKEKDYQDYVNQFKEYKLIRERIDEKTSMEYKTFFDTNTNTYIDLCYYTGELFYKPYLDVYMYQRGYVDYYDTYYTNEDNPIFLLGDTIDMNNSKYPNLSYINGYDYFCPSKGDVKILVLPIDFYDKPYNRNTISIDEIETVLYGTNNISLRNYYLESSYEKLNLSFEVVNSWYRAKKNSSYYDSSLTISELVNDALAYYDNQYDYSKFDSNSDGAIDGIILVHTLDSSSKLDIAWPATRNNAKEYGNQKDTYDNVFAYRFYHINYDQIITRSHTIDSYTLIHEFGHMMGLDDYYDTNYTDRTFLPPLNGMDVMDGEFTDQNVYSKLLLGWINEGKVINKSKTIELNSFEHTGDFAIISNNFDLNYGPFQEFYIIVYNSGLGLNYSSTSLNQSGIIIYHVDGCLYTYNSGTVMMNYNNDQAGQYSERFNLIEFAKKDYYPYVLTSDGQTTLNLVDNNKIDLSFTLEMQTINSTKINLSVTMN</sequence>
<reference evidence="1 2" key="1">
    <citation type="submission" date="2018-08" db="EMBL/GenBank/DDBJ databases">
        <title>Genomic Encyclopedia of Archaeal and Bacterial Type Strains, Phase II (KMG-II): from individual species to whole genera.</title>
        <authorList>
            <person name="Goeker M."/>
        </authorList>
    </citation>
    <scope>NUCLEOTIDE SEQUENCE [LARGE SCALE GENOMIC DNA]</scope>
    <source>
        <strain evidence="1 2">ATCC 27112</strain>
    </source>
</reference>
<protein>
    <submittedName>
        <fullName evidence="1">M6 family metalloprotease-like protein</fullName>
    </submittedName>
</protein>
<dbReference type="GO" id="GO:0006508">
    <property type="term" value="P:proteolysis"/>
    <property type="evidence" value="ECO:0007669"/>
    <property type="project" value="UniProtKB-KW"/>
</dbReference>
<dbReference type="AlphaFoldDB" id="A0A397QV71"/>
<dbReference type="InParanoid" id="A0A397QV71"/>
<dbReference type="EMBL" id="QXEV01000028">
    <property type="protein sequence ID" value="RIA64942.1"/>
    <property type="molecule type" value="Genomic_DNA"/>
</dbReference>
<organism evidence="1 2">
    <name type="scientific">Anaeroplasma bactoclasticum</name>
    <dbReference type="NCBI Taxonomy" id="2088"/>
    <lineage>
        <taxon>Bacteria</taxon>
        <taxon>Bacillati</taxon>
        <taxon>Mycoplasmatota</taxon>
        <taxon>Mollicutes</taxon>
        <taxon>Anaeroplasmatales</taxon>
        <taxon>Anaeroplasmataceae</taxon>
        <taxon>Anaeroplasma</taxon>
    </lineage>
</organism>
<gene>
    <name evidence="1" type="ORF">EI71_01722</name>
</gene>
<comment type="caution">
    <text evidence="1">The sequence shown here is derived from an EMBL/GenBank/DDBJ whole genome shotgun (WGS) entry which is preliminary data.</text>
</comment>
<dbReference type="PROSITE" id="PS51257">
    <property type="entry name" value="PROKAR_LIPOPROTEIN"/>
    <property type="match status" value="1"/>
</dbReference>
<dbReference type="Proteomes" id="UP000266506">
    <property type="component" value="Unassembled WGS sequence"/>
</dbReference>
<keyword evidence="1" id="KW-0482">Metalloprotease</keyword>
<dbReference type="GO" id="GO:0008237">
    <property type="term" value="F:metallopeptidase activity"/>
    <property type="evidence" value="ECO:0007669"/>
    <property type="project" value="UniProtKB-KW"/>
</dbReference>